<sequence length="263" mass="29332">MRGNRFDYLHPEWANFRIVDTPELVAQNHGGTRIGDTGFFFTGPSSHAVRFEFDGAFRMWGIGVLPLGWAKFIRSDAASWADALVDGHRHPAMAEFSGMARDLFQGAADPEAEFGRISAFFLDRQHLPVADEARILAIHAALIDPEVDNVSALVERAGISQRTLERVCQRAFGFSPKLLLRRQRFLRSLAKYVLDPSLKWIGALDSQYHDQAQFVHDFKQFMGMSPRQYGLLDKPILSAVMRERARFAGKAVQGLDTPAGGGG</sequence>
<reference evidence="2 3" key="1">
    <citation type="submission" date="2024-03" db="EMBL/GenBank/DDBJ databases">
        <authorList>
            <person name="Jo J.-H."/>
        </authorList>
    </citation>
    <scope>NUCLEOTIDE SEQUENCE [LARGE SCALE GENOMIC DNA]</scope>
    <source>
        <strain evidence="2 3">AS3R-12</strain>
    </source>
</reference>
<dbReference type="Pfam" id="PF12833">
    <property type="entry name" value="HTH_18"/>
    <property type="match status" value="1"/>
</dbReference>
<keyword evidence="3" id="KW-1185">Reference proteome</keyword>
<dbReference type="EMBL" id="JBBHJY010000012">
    <property type="protein sequence ID" value="MEJ6011995.1"/>
    <property type="molecule type" value="Genomic_DNA"/>
</dbReference>
<dbReference type="PANTHER" id="PTHR11019">
    <property type="entry name" value="HTH-TYPE TRANSCRIPTIONAL REGULATOR NIMR"/>
    <property type="match status" value="1"/>
</dbReference>
<dbReference type="SMART" id="SM00342">
    <property type="entry name" value="HTH_ARAC"/>
    <property type="match status" value="1"/>
</dbReference>
<feature type="domain" description="HTH araC/xylS-type" evidence="1">
    <location>
        <begin position="132"/>
        <end position="232"/>
    </location>
</feature>
<dbReference type="InterPro" id="IPR018060">
    <property type="entry name" value="HTH_AraC"/>
</dbReference>
<dbReference type="Gene3D" id="1.10.10.60">
    <property type="entry name" value="Homeodomain-like"/>
    <property type="match status" value="1"/>
</dbReference>
<accession>A0ABU8SDS4</accession>
<dbReference type="RefSeq" id="WP_339969762.1">
    <property type="nucleotide sequence ID" value="NZ_JBBHJY010000012.1"/>
</dbReference>
<evidence type="ECO:0000313" key="3">
    <source>
        <dbReference type="Proteomes" id="UP001379235"/>
    </source>
</evidence>
<dbReference type="Proteomes" id="UP001379235">
    <property type="component" value="Unassembled WGS sequence"/>
</dbReference>
<dbReference type="PANTHER" id="PTHR11019:SF199">
    <property type="entry name" value="HTH-TYPE TRANSCRIPTIONAL REGULATOR NIMR"/>
    <property type="match status" value="1"/>
</dbReference>
<evidence type="ECO:0000313" key="2">
    <source>
        <dbReference type="EMBL" id="MEJ6011995.1"/>
    </source>
</evidence>
<proteinExistence type="predicted"/>
<name>A0ABU8SDS4_9SPHN</name>
<protein>
    <submittedName>
        <fullName evidence="2">Helix-turn-helix domain-containing protein</fullName>
    </submittedName>
</protein>
<gene>
    <name evidence="2" type="ORF">WG900_18990</name>
</gene>
<evidence type="ECO:0000259" key="1">
    <source>
        <dbReference type="PROSITE" id="PS01124"/>
    </source>
</evidence>
<organism evidence="2 3">
    <name type="scientific">Novosphingobium aquae</name>
    <dbReference type="NCBI Taxonomy" id="3133435"/>
    <lineage>
        <taxon>Bacteria</taxon>
        <taxon>Pseudomonadati</taxon>
        <taxon>Pseudomonadota</taxon>
        <taxon>Alphaproteobacteria</taxon>
        <taxon>Sphingomonadales</taxon>
        <taxon>Sphingomonadaceae</taxon>
        <taxon>Novosphingobium</taxon>
    </lineage>
</organism>
<comment type="caution">
    <text evidence="2">The sequence shown here is derived from an EMBL/GenBank/DDBJ whole genome shotgun (WGS) entry which is preliminary data.</text>
</comment>
<dbReference type="PROSITE" id="PS01124">
    <property type="entry name" value="HTH_ARAC_FAMILY_2"/>
    <property type="match status" value="1"/>
</dbReference>